<dbReference type="Proteomes" id="UP001264340">
    <property type="component" value="Unassembled WGS sequence"/>
</dbReference>
<protein>
    <submittedName>
        <fullName evidence="2">Uncharacterized protein</fullName>
    </submittedName>
</protein>
<name>A0ABU1LKN3_9BURK</name>
<reference evidence="2 3" key="1">
    <citation type="submission" date="2023-07" db="EMBL/GenBank/DDBJ databases">
        <title>Sorghum-associated microbial communities from plants grown in Nebraska, USA.</title>
        <authorList>
            <person name="Schachtman D."/>
        </authorList>
    </citation>
    <scope>NUCLEOTIDE SEQUENCE [LARGE SCALE GENOMIC DNA]</scope>
    <source>
        <strain evidence="2 3">DS1316</strain>
    </source>
</reference>
<keyword evidence="1" id="KW-0812">Transmembrane</keyword>
<accession>A0ABU1LKN3</accession>
<gene>
    <name evidence="2" type="ORF">J2804_000473</name>
</gene>
<sequence>MIGASSATFDGHAMNYPYDLLTATCLFIIAVSTSIMIALC</sequence>
<proteinExistence type="predicted"/>
<dbReference type="RefSeq" id="WP_310118167.1">
    <property type="nucleotide sequence ID" value="NZ_JAVDQV010000001.1"/>
</dbReference>
<evidence type="ECO:0000313" key="2">
    <source>
        <dbReference type="EMBL" id="MDR6407085.1"/>
    </source>
</evidence>
<comment type="caution">
    <text evidence="2">The sequence shown here is derived from an EMBL/GenBank/DDBJ whole genome shotgun (WGS) entry which is preliminary data.</text>
</comment>
<feature type="transmembrane region" description="Helical" evidence="1">
    <location>
        <begin position="20"/>
        <end position="39"/>
    </location>
</feature>
<keyword evidence="1" id="KW-1133">Transmembrane helix</keyword>
<keyword evidence="3" id="KW-1185">Reference proteome</keyword>
<keyword evidence="1" id="KW-0472">Membrane</keyword>
<evidence type="ECO:0000256" key="1">
    <source>
        <dbReference type="SAM" id="Phobius"/>
    </source>
</evidence>
<dbReference type="EMBL" id="JAVDRP010000001">
    <property type="protein sequence ID" value="MDR6407085.1"/>
    <property type="molecule type" value="Genomic_DNA"/>
</dbReference>
<evidence type="ECO:0000313" key="3">
    <source>
        <dbReference type="Proteomes" id="UP001264340"/>
    </source>
</evidence>
<organism evidence="2 3">
    <name type="scientific">Paraburkholderia terricola</name>
    <dbReference type="NCBI Taxonomy" id="169427"/>
    <lineage>
        <taxon>Bacteria</taxon>
        <taxon>Pseudomonadati</taxon>
        <taxon>Pseudomonadota</taxon>
        <taxon>Betaproteobacteria</taxon>
        <taxon>Burkholderiales</taxon>
        <taxon>Burkholderiaceae</taxon>
        <taxon>Paraburkholderia</taxon>
    </lineage>
</organism>